<evidence type="ECO:0000313" key="2">
    <source>
        <dbReference type="EMBL" id="CAG9134534.1"/>
    </source>
</evidence>
<evidence type="ECO:0000313" key="3">
    <source>
        <dbReference type="Proteomes" id="UP000653454"/>
    </source>
</evidence>
<organism evidence="2 3">
    <name type="scientific">Plutella xylostella</name>
    <name type="common">Diamondback moth</name>
    <name type="synonym">Plutella maculipennis</name>
    <dbReference type="NCBI Taxonomy" id="51655"/>
    <lineage>
        <taxon>Eukaryota</taxon>
        <taxon>Metazoa</taxon>
        <taxon>Ecdysozoa</taxon>
        <taxon>Arthropoda</taxon>
        <taxon>Hexapoda</taxon>
        <taxon>Insecta</taxon>
        <taxon>Pterygota</taxon>
        <taxon>Neoptera</taxon>
        <taxon>Endopterygota</taxon>
        <taxon>Lepidoptera</taxon>
        <taxon>Glossata</taxon>
        <taxon>Ditrysia</taxon>
        <taxon>Yponomeutoidea</taxon>
        <taxon>Plutellidae</taxon>
        <taxon>Plutella</taxon>
    </lineage>
</organism>
<feature type="compositionally biased region" description="Pro residues" evidence="1">
    <location>
        <begin position="47"/>
        <end position="56"/>
    </location>
</feature>
<feature type="region of interest" description="Disordered" evidence="1">
    <location>
        <begin position="1"/>
        <end position="68"/>
    </location>
</feature>
<proteinExistence type="predicted"/>
<feature type="compositionally biased region" description="Low complexity" evidence="1">
    <location>
        <begin position="57"/>
        <end position="66"/>
    </location>
</feature>
<gene>
    <name evidence="2" type="ORF">PLXY2_LOCUS12791</name>
</gene>
<sequence>MGVTFSRRGWTGGASLVPGAALRGREGRGRGGAGSLGRHTRRSAGRPAPPAPPAPAPAARASAPPRLRLNDCKPSAVVNHLHIKVSLNIDIGELRVEDNIHVSEQRVGAFHFCVSSRGEQAVRLRG</sequence>
<keyword evidence="3" id="KW-1185">Reference proteome</keyword>
<dbReference type="Proteomes" id="UP000653454">
    <property type="component" value="Unassembled WGS sequence"/>
</dbReference>
<comment type="caution">
    <text evidence="2">The sequence shown here is derived from an EMBL/GenBank/DDBJ whole genome shotgun (WGS) entry which is preliminary data.</text>
</comment>
<name>A0A8S4G3Y0_PLUXY</name>
<evidence type="ECO:0000256" key="1">
    <source>
        <dbReference type="SAM" id="MobiDB-lite"/>
    </source>
</evidence>
<dbReference type="EMBL" id="CAJHNJ030000080">
    <property type="protein sequence ID" value="CAG9134534.1"/>
    <property type="molecule type" value="Genomic_DNA"/>
</dbReference>
<dbReference type="AlphaFoldDB" id="A0A8S4G3Y0"/>
<reference evidence="2" key="1">
    <citation type="submission" date="2020-11" db="EMBL/GenBank/DDBJ databases">
        <authorList>
            <person name="Whiteford S."/>
        </authorList>
    </citation>
    <scope>NUCLEOTIDE SEQUENCE</scope>
</reference>
<accession>A0A8S4G3Y0</accession>
<protein>
    <submittedName>
        <fullName evidence="2">(diamondback moth) hypothetical protein</fullName>
    </submittedName>
</protein>